<dbReference type="InterPro" id="IPR011011">
    <property type="entry name" value="Znf_FYVE_PHD"/>
</dbReference>
<gene>
    <name evidence="2" type="ORF">AB1Y20_014326</name>
</gene>
<dbReference type="AlphaFoldDB" id="A0AB34IG19"/>
<feature type="region of interest" description="Disordered" evidence="1">
    <location>
        <begin position="1"/>
        <end position="57"/>
    </location>
</feature>
<feature type="region of interest" description="Disordered" evidence="1">
    <location>
        <begin position="87"/>
        <end position="115"/>
    </location>
</feature>
<sequence length="1094" mass="115156">MPSHPPEPFAHVLPSSAPASPPASALPLAPLHDAPYTSASSALHPSLRPPSSSPPRPSICAECGAHQLTPLAADPALLVCVCGLKQPSPARPPPPPPAATPKPPPPKRKPPPAAVKHKVPEWLGDVAARLRGVPRFLLKEAVRLYGRACKEPERGGASSFALALASLESCLRAHQLDATRRQLCEASCGCGGGGVKPEQLEAAARVVARVAGAAPPVRAPLAAHLAAMLSEALQPKAKPGQAALAARQVALTNAARAMATHATDLGLGRDESPLVLAAACTLLAFERNPPKDKLSSKSKLAEDLAMEAGAELDKIMNCYHDDLTTHQQSLFDESQKAIIPQSSRLDAPAPPTPTQLLSSKRKPAGGGRKRKSTGALPEGKRGGGTSSEAEARAAGEEGDRPAAACAHCRVELSPSRKKELCVDCAEDQCWKCGRVDPIGVDEHRNCFGCMREALLRNRLRIGAFRRLQLFRPPPAVPPPVVPQRTASSQGSAPPVVPPLRQPSADRLAKAADSSPQLRPAGYTPPQGAAQPHAQPPELRLDGRPGDISPPAPVSPRSAAASLAACALEWERPLSDDKYHQLLASPQHPPTPSRDEAPPYPPPPPPSPHASPYHPHDQPFAMLREGTLASNWPYRTASPKPAHGEQRARAEATAALAGWTAPTARCSHTARTPPCTSTPSRLLLESPPPADPPLRFSSLFKPPPPLRFSSLFKPPPHLRFSSLLHLSASPLSSSHLFSTSPLLLSLQASSTSPLLLSLLHLSASPLSSSHLFSTSPLLLSLQATSSPPLRFSSLFNSHLFSTSPLRLSLQQPPLPRLSSPLFKAPTSLQPSSLRSPPPPPLFLPTTHRSSLPAGPQPHDDSALVRRSPRLNPASAAPSDSLSPTLASLMMPPPPPMMPSLPPSLDADPAAPRASPRHAPPHGAAPLFWERPATDPRSSPCWGGASSYPSGLPSASPQHIRRSPRLLAAPAYGESLLRRSPRLSAAGFFPQASPSASPRQAGGSLSGLMRPPPARSASKGEKEAADSTLTDLDMDNMLDPYAAGSPDDSSMMHSQYGSFSSFTSSGSHLDLQMMAEPTAGKGRPPKPNEEAEAKPA</sequence>
<accession>A0AB34IG19</accession>
<feature type="compositionally biased region" description="Basic residues" evidence="1">
    <location>
        <begin position="359"/>
        <end position="372"/>
    </location>
</feature>
<feature type="region of interest" description="Disordered" evidence="1">
    <location>
        <begin position="581"/>
        <end position="617"/>
    </location>
</feature>
<dbReference type="Proteomes" id="UP001515480">
    <property type="component" value="Unassembled WGS sequence"/>
</dbReference>
<feature type="compositionally biased region" description="Basic and acidic residues" evidence="1">
    <location>
        <begin position="1084"/>
        <end position="1094"/>
    </location>
</feature>
<protein>
    <recommendedName>
        <fullName evidence="4">Cyclin-like domain-containing protein</fullName>
    </recommendedName>
</protein>
<evidence type="ECO:0008006" key="4">
    <source>
        <dbReference type="Google" id="ProtNLM"/>
    </source>
</evidence>
<organism evidence="2 3">
    <name type="scientific">Prymnesium parvum</name>
    <name type="common">Toxic golden alga</name>
    <dbReference type="NCBI Taxonomy" id="97485"/>
    <lineage>
        <taxon>Eukaryota</taxon>
        <taxon>Haptista</taxon>
        <taxon>Haptophyta</taxon>
        <taxon>Prymnesiophyceae</taxon>
        <taxon>Prymnesiales</taxon>
        <taxon>Prymnesiaceae</taxon>
        <taxon>Prymnesium</taxon>
    </lineage>
</organism>
<feature type="compositionally biased region" description="Low complexity" evidence="1">
    <location>
        <begin position="815"/>
        <end position="833"/>
    </location>
</feature>
<feature type="compositionally biased region" description="Polar residues" evidence="1">
    <location>
        <begin position="1045"/>
        <end position="1054"/>
    </location>
</feature>
<evidence type="ECO:0000313" key="2">
    <source>
        <dbReference type="EMBL" id="KAL1496733.1"/>
    </source>
</evidence>
<feature type="compositionally biased region" description="Basic and acidic residues" evidence="1">
    <location>
        <begin position="389"/>
        <end position="398"/>
    </location>
</feature>
<feature type="compositionally biased region" description="Low complexity" evidence="1">
    <location>
        <begin position="869"/>
        <end position="888"/>
    </location>
</feature>
<feature type="compositionally biased region" description="Pro residues" evidence="1">
    <location>
        <begin position="89"/>
        <end position="104"/>
    </location>
</feature>
<feature type="compositionally biased region" description="Low complexity" evidence="1">
    <location>
        <begin position="901"/>
        <end position="912"/>
    </location>
</feature>
<feature type="compositionally biased region" description="Low complexity" evidence="1">
    <location>
        <begin position="1024"/>
        <end position="1037"/>
    </location>
</feature>
<feature type="compositionally biased region" description="Pro residues" evidence="1">
    <location>
        <begin position="586"/>
        <end position="608"/>
    </location>
</feature>
<feature type="compositionally biased region" description="Low complexity" evidence="1">
    <location>
        <begin position="524"/>
        <end position="536"/>
    </location>
</feature>
<feature type="compositionally biased region" description="Pro residues" evidence="1">
    <location>
        <begin position="47"/>
        <end position="57"/>
    </location>
</feature>
<keyword evidence="3" id="KW-1185">Reference proteome</keyword>
<feature type="compositionally biased region" description="Low complexity" evidence="1">
    <location>
        <begin position="13"/>
        <end position="31"/>
    </location>
</feature>
<feature type="compositionally biased region" description="Pro residues" evidence="1">
    <location>
        <begin position="471"/>
        <end position="481"/>
    </location>
</feature>
<feature type="compositionally biased region" description="Pro residues" evidence="1">
    <location>
        <begin position="889"/>
        <end position="900"/>
    </location>
</feature>
<comment type="caution">
    <text evidence="2">The sequence shown here is derived from an EMBL/GenBank/DDBJ whole genome shotgun (WGS) entry which is preliminary data.</text>
</comment>
<name>A0AB34IG19_PRYPA</name>
<feature type="compositionally biased region" description="Polar residues" evidence="1">
    <location>
        <begin position="945"/>
        <end position="955"/>
    </location>
</feature>
<reference evidence="2 3" key="1">
    <citation type="journal article" date="2024" name="Science">
        <title>Giant polyketide synthase enzymes in the biosynthesis of giant marine polyether toxins.</title>
        <authorList>
            <person name="Fallon T.R."/>
            <person name="Shende V.V."/>
            <person name="Wierzbicki I.H."/>
            <person name="Pendleton A.L."/>
            <person name="Watervoot N.F."/>
            <person name="Auber R.P."/>
            <person name="Gonzalez D.J."/>
            <person name="Wisecaver J.H."/>
            <person name="Moore B.S."/>
        </authorList>
    </citation>
    <scope>NUCLEOTIDE SEQUENCE [LARGE SCALE GENOMIC DNA]</scope>
    <source>
        <strain evidence="2 3">12B1</strain>
    </source>
</reference>
<feature type="compositionally biased region" description="Low complexity" evidence="1">
    <location>
        <begin position="1055"/>
        <end position="1065"/>
    </location>
</feature>
<feature type="region of interest" description="Disordered" evidence="1">
    <location>
        <begin position="340"/>
        <end position="398"/>
    </location>
</feature>
<evidence type="ECO:0000313" key="3">
    <source>
        <dbReference type="Proteomes" id="UP001515480"/>
    </source>
</evidence>
<dbReference type="EMBL" id="JBGBPQ010000028">
    <property type="protein sequence ID" value="KAL1496733.1"/>
    <property type="molecule type" value="Genomic_DNA"/>
</dbReference>
<evidence type="ECO:0000256" key="1">
    <source>
        <dbReference type="SAM" id="MobiDB-lite"/>
    </source>
</evidence>
<feature type="region of interest" description="Disordered" evidence="1">
    <location>
        <begin position="470"/>
        <end position="556"/>
    </location>
</feature>
<feature type="region of interest" description="Disordered" evidence="1">
    <location>
        <begin position="815"/>
        <end position="958"/>
    </location>
</feature>
<dbReference type="SUPFAM" id="SSF57903">
    <property type="entry name" value="FYVE/PHD zinc finger"/>
    <property type="match status" value="1"/>
</dbReference>
<proteinExistence type="predicted"/>
<feature type="region of interest" description="Disordered" evidence="1">
    <location>
        <begin position="986"/>
        <end position="1094"/>
    </location>
</feature>